<reference evidence="2" key="2">
    <citation type="submission" date="2025-08" db="UniProtKB">
        <authorList>
            <consortium name="RefSeq"/>
        </authorList>
    </citation>
    <scope>IDENTIFICATION</scope>
    <source>
        <strain evidence="2">MV-25-SWS-2005</strain>
        <tissue evidence="2">Whole body</tissue>
    </source>
</reference>
<gene>
    <name evidence="2" type="primary">LOC117183578</name>
</gene>
<dbReference type="RefSeq" id="XP_033233810.1">
    <property type="nucleotide sequence ID" value="XM_033377919.1"/>
</dbReference>
<sequence>MQRSCGVARIALAAHSTSFTPSLHTSRATWLTHAQLERTHSGPVVSSSSLQSTFSDSSVPLQEIFRPGSSGCIPCRFKLNGSSSPRCPHRPSSLPGLPLDGASPSALATYRSGGTGTRGPYERCAPNINFFNVNVKDLNVVNRAITDSKNTTNSSILIIRRIFPAI</sequence>
<evidence type="ECO:0000313" key="1">
    <source>
        <dbReference type="Proteomes" id="UP000001819"/>
    </source>
</evidence>
<name>A0A6I8VRX0_DROPS</name>
<keyword evidence="1" id="KW-1185">Reference proteome</keyword>
<evidence type="ECO:0000313" key="2">
    <source>
        <dbReference type="RefSeq" id="XP_033233810.1"/>
    </source>
</evidence>
<dbReference type="Proteomes" id="UP000001819">
    <property type="component" value="Chromosome 3"/>
</dbReference>
<accession>A0A6I8VRX0</accession>
<proteinExistence type="predicted"/>
<dbReference type="KEGG" id="dpo:117183578"/>
<organism evidence="1 2">
    <name type="scientific">Drosophila pseudoobscura pseudoobscura</name>
    <name type="common">Fruit fly</name>
    <dbReference type="NCBI Taxonomy" id="46245"/>
    <lineage>
        <taxon>Eukaryota</taxon>
        <taxon>Metazoa</taxon>
        <taxon>Ecdysozoa</taxon>
        <taxon>Arthropoda</taxon>
        <taxon>Hexapoda</taxon>
        <taxon>Insecta</taxon>
        <taxon>Pterygota</taxon>
        <taxon>Neoptera</taxon>
        <taxon>Endopterygota</taxon>
        <taxon>Diptera</taxon>
        <taxon>Brachycera</taxon>
        <taxon>Muscomorpha</taxon>
        <taxon>Ephydroidea</taxon>
        <taxon>Drosophilidae</taxon>
        <taxon>Drosophila</taxon>
        <taxon>Sophophora</taxon>
    </lineage>
</organism>
<protein>
    <submittedName>
        <fullName evidence="2">Uncharacterized protein</fullName>
    </submittedName>
</protein>
<dbReference type="AlphaFoldDB" id="A0A6I8VRX0"/>
<dbReference type="InParanoid" id="A0A6I8VRX0"/>
<reference evidence="1" key="1">
    <citation type="submission" date="2024-06" db="UniProtKB">
        <authorList>
            <consortium name="RefSeq"/>
        </authorList>
    </citation>
    <scope>NUCLEOTIDE SEQUENCE [LARGE SCALE GENOMIC DNA]</scope>
    <source>
        <strain evidence="1">MV2-25</strain>
    </source>
</reference>